<keyword evidence="4" id="KW-1185">Reference proteome</keyword>
<name>A0AAV0UJQ6_9STRA</name>
<dbReference type="EMBL" id="CANTFM010001145">
    <property type="protein sequence ID" value="CAI5735694.1"/>
    <property type="molecule type" value="Genomic_DNA"/>
</dbReference>
<protein>
    <submittedName>
        <fullName evidence="3">Uncharacterized protein</fullName>
    </submittedName>
</protein>
<keyword evidence="2" id="KW-1133">Transmembrane helix</keyword>
<dbReference type="AlphaFoldDB" id="A0AAV0UJQ6"/>
<proteinExistence type="predicted"/>
<evidence type="ECO:0000256" key="1">
    <source>
        <dbReference type="SAM" id="MobiDB-lite"/>
    </source>
</evidence>
<feature type="region of interest" description="Disordered" evidence="1">
    <location>
        <begin position="247"/>
        <end position="272"/>
    </location>
</feature>
<keyword evidence="2" id="KW-0812">Transmembrane</keyword>
<feature type="transmembrane region" description="Helical" evidence="2">
    <location>
        <begin position="188"/>
        <end position="210"/>
    </location>
</feature>
<evidence type="ECO:0000313" key="4">
    <source>
        <dbReference type="Proteomes" id="UP001162029"/>
    </source>
</evidence>
<keyword evidence="2" id="KW-0472">Membrane</keyword>
<evidence type="ECO:0000313" key="3">
    <source>
        <dbReference type="EMBL" id="CAI5735694.1"/>
    </source>
</evidence>
<gene>
    <name evidence="3" type="ORF">PDE001_LOCUS6091</name>
</gene>
<dbReference type="Gene3D" id="3.80.10.10">
    <property type="entry name" value="Ribonuclease Inhibitor"/>
    <property type="match status" value="1"/>
</dbReference>
<organism evidence="3 4">
    <name type="scientific">Peronospora destructor</name>
    <dbReference type="NCBI Taxonomy" id="86335"/>
    <lineage>
        <taxon>Eukaryota</taxon>
        <taxon>Sar</taxon>
        <taxon>Stramenopiles</taxon>
        <taxon>Oomycota</taxon>
        <taxon>Peronosporomycetes</taxon>
        <taxon>Peronosporales</taxon>
        <taxon>Peronosporaceae</taxon>
        <taxon>Peronospora</taxon>
    </lineage>
</organism>
<dbReference type="Proteomes" id="UP001162029">
    <property type="component" value="Unassembled WGS sequence"/>
</dbReference>
<reference evidence="3" key="1">
    <citation type="submission" date="2022-12" db="EMBL/GenBank/DDBJ databases">
        <authorList>
            <person name="Webb A."/>
        </authorList>
    </citation>
    <scope>NUCLEOTIDE SEQUENCE</scope>
    <source>
        <strain evidence="3">Pd1</strain>
    </source>
</reference>
<accession>A0AAV0UJQ6</accession>
<evidence type="ECO:0000256" key="2">
    <source>
        <dbReference type="SAM" id="Phobius"/>
    </source>
</evidence>
<dbReference type="InterPro" id="IPR032675">
    <property type="entry name" value="LRR_dom_sf"/>
</dbReference>
<feature type="compositionally biased region" description="Basic and acidic residues" evidence="1">
    <location>
        <begin position="263"/>
        <end position="272"/>
    </location>
</feature>
<dbReference type="SUPFAM" id="SSF52058">
    <property type="entry name" value="L domain-like"/>
    <property type="match status" value="1"/>
</dbReference>
<comment type="caution">
    <text evidence="3">The sequence shown here is derived from an EMBL/GenBank/DDBJ whole genome shotgun (WGS) entry which is preliminary data.</text>
</comment>
<sequence length="272" mass="30238">MQVSPEIQTLELRGDKTHVEFDPLSLWMGKRLTTLLFIGLDLSNTTLPKLPSSLVQLQITNCVLDNLPVTWLLSLPQLESIVLMNNHWTDATRTLSELSNEQFTLLSSQVVRDVVKDPKVEEAQIDACTKERGGSVQRLGEWPVCVTPDNAVIARKSLVFTRLRSDASFLESSSSSGSFSRNYDTSALVMLSLGLPFIFCLYKIGLFIYFMRTHKRYSSEGGGAGVVGRVHNSKNMATATTHDIDAGRSSVNVSSTSPPPSPREWKRYTQHC</sequence>